<proteinExistence type="predicted"/>
<name>A0A438IH52_VITVI</name>
<organism evidence="1 2">
    <name type="scientific">Vitis vinifera</name>
    <name type="common">Grape</name>
    <dbReference type="NCBI Taxonomy" id="29760"/>
    <lineage>
        <taxon>Eukaryota</taxon>
        <taxon>Viridiplantae</taxon>
        <taxon>Streptophyta</taxon>
        <taxon>Embryophyta</taxon>
        <taxon>Tracheophyta</taxon>
        <taxon>Spermatophyta</taxon>
        <taxon>Magnoliopsida</taxon>
        <taxon>eudicotyledons</taxon>
        <taxon>Gunneridae</taxon>
        <taxon>Pentapetalae</taxon>
        <taxon>rosids</taxon>
        <taxon>Vitales</taxon>
        <taxon>Vitaceae</taxon>
        <taxon>Viteae</taxon>
        <taxon>Vitis</taxon>
    </lineage>
</organism>
<comment type="caution">
    <text evidence="1">The sequence shown here is derived from an EMBL/GenBank/DDBJ whole genome shotgun (WGS) entry which is preliminary data.</text>
</comment>
<protein>
    <submittedName>
        <fullName evidence="1">Uncharacterized protein</fullName>
    </submittedName>
</protein>
<dbReference type="AlphaFoldDB" id="A0A438IH52"/>
<gene>
    <name evidence="1" type="ORF">CK203_027629</name>
</gene>
<dbReference type="EMBL" id="QGNW01000110">
    <property type="protein sequence ID" value="RVW96054.1"/>
    <property type="molecule type" value="Genomic_DNA"/>
</dbReference>
<evidence type="ECO:0000313" key="1">
    <source>
        <dbReference type="EMBL" id="RVW96054.1"/>
    </source>
</evidence>
<accession>A0A438IH52</accession>
<sequence length="131" mass="14262">MIGRAVAAWSWRSSSSSSSFGTLHSLPRFNCSSVFVSSDSLSKTLPPLDHIDGVISRANPMLCLRSQPSIAKFNGFFLGLVSKSKHHSIVISMCKLEISSGIPLVNSFCHSSRWGFSLPIFGDFLKLAVNE</sequence>
<evidence type="ECO:0000313" key="2">
    <source>
        <dbReference type="Proteomes" id="UP000288805"/>
    </source>
</evidence>
<reference evidence="1 2" key="1">
    <citation type="journal article" date="2018" name="PLoS Genet.">
        <title>Population sequencing reveals clonal diversity and ancestral inbreeding in the grapevine cultivar Chardonnay.</title>
        <authorList>
            <person name="Roach M.J."/>
            <person name="Johnson D.L."/>
            <person name="Bohlmann J."/>
            <person name="van Vuuren H.J."/>
            <person name="Jones S.J."/>
            <person name="Pretorius I.S."/>
            <person name="Schmidt S.A."/>
            <person name="Borneman A.R."/>
        </authorList>
    </citation>
    <scope>NUCLEOTIDE SEQUENCE [LARGE SCALE GENOMIC DNA]</scope>
    <source>
        <strain evidence="2">cv. Chardonnay</strain>
        <tissue evidence="1">Leaf</tissue>
    </source>
</reference>
<dbReference type="Proteomes" id="UP000288805">
    <property type="component" value="Unassembled WGS sequence"/>
</dbReference>